<dbReference type="Gene3D" id="1.20.1250.20">
    <property type="entry name" value="MFS general substrate transporter like domains"/>
    <property type="match status" value="1"/>
</dbReference>
<gene>
    <name evidence="11" type="ORF">SAMN05443637_11595</name>
</gene>
<dbReference type="InterPro" id="IPR050171">
    <property type="entry name" value="MFS_Transporters"/>
</dbReference>
<dbReference type="InterPro" id="IPR005279">
    <property type="entry name" value="Dipep/tripep_permease"/>
</dbReference>
<evidence type="ECO:0000256" key="2">
    <source>
        <dbReference type="ARBA" id="ARBA00005982"/>
    </source>
</evidence>
<organism evidence="11 12">
    <name type="scientific">Pseudonocardia thermophila</name>
    <dbReference type="NCBI Taxonomy" id="1848"/>
    <lineage>
        <taxon>Bacteria</taxon>
        <taxon>Bacillati</taxon>
        <taxon>Actinomycetota</taxon>
        <taxon>Actinomycetes</taxon>
        <taxon>Pseudonocardiales</taxon>
        <taxon>Pseudonocardiaceae</taxon>
        <taxon>Pseudonocardia</taxon>
    </lineage>
</organism>
<feature type="transmembrane region" description="Helical" evidence="9">
    <location>
        <begin position="158"/>
        <end position="178"/>
    </location>
</feature>
<dbReference type="OrthoDB" id="9772725at2"/>
<protein>
    <submittedName>
        <fullName evidence="11">Proton-dependent oligopeptide transporter, POT family</fullName>
    </submittedName>
</protein>
<evidence type="ECO:0000256" key="5">
    <source>
        <dbReference type="ARBA" id="ARBA00022692"/>
    </source>
</evidence>
<feature type="transmembrane region" description="Helical" evidence="9">
    <location>
        <begin position="250"/>
        <end position="271"/>
    </location>
</feature>
<dbReference type="InterPro" id="IPR020846">
    <property type="entry name" value="MFS_dom"/>
</dbReference>
<keyword evidence="12" id="KW-1185">Reference proteome</keyword>
<feature type="transmembrane region" description="Helical" evidence="9">
    <location>
        <begin position="457"/>
        <end position="481"/>
    </location>
</feature>
<evidence type="ECO:0000256" key="1">
    <source>
        <dbReference type="ARBA" id="ARBA00004651"/>
    </source>
</evidence>
<feature type="transmembrane region" description="Helical" evidence="9">
    <location>
        <begin position="390"/>
        <end position="409"/>
    </location>
</feature>
<feature type="domain" description="Major facilitator superfamily (MFS) profile" evidence="10">
    <location>
        <begin position="26"/>
        <end position="482"/>
    </location>
</feature>
<feature type="transmembrane region" description="Helical" evidence="9">
    <location>
        <begin position="430"/>
        <end position="451"/>
    </location>
</feature>
<keyword evidence="4" id="KW-1003">Cell membrane</keyword>
<evidence type="ECO:0000259" key="10">
    <source>
        <dbReference type="PROSITE" id="PS50850"/>
    </source>
</evidence>
<dbReference type="GO" id="GO:0005886">
    <property type="term" value="C:plasma membrane"/>
    <property type="evidence" value="ECO:0007669"/>
    <property type="project" value="UniProtKB-SubCell"/>
</dbReference>
<evidence type="ECO:0000256" key="3">
    <source>
        <dbReference type="ARBA" id="ARBA00022448"/>
    </source>
</evidence>
<feature type="transmembrane region" description="Helical" evidence="9">
    <location>
        <begin position="366"/>
        <end position="384"/>
    </location>
</feature>
<dbReference type="AlphaFoldDB" id="A0A1M6WTE7"/>
<dbReference type="GO" id="GO:1904680">
    <property type="term" value="F:peptide transmembrane transporter activity"/>
    <property type="evidence" value="ECO:0007669"/>
    <property type="project" value="InterPro"/>
</dbReference>
<dbReference type="Pfam" id="PF00854">
    <property type="entry name" value="PTR2"/>
    <property type="match status" value="1"/>
</dbReference>
<dbReference type="PANTHER" id="PTHR23517">
    <property type="entry name" value="RESISTANCE PROTEIN MDTM, PUTATIVE-RELATED-RELATED"/>
    <property type="match status" value="1"/>
</dbReference>
<evidence type="ECO:0000256" key="4">
    <source>
        <dbReference type="ARBA" id="ARBA00022475"/>
    </source>
</evidence>
<dbReference type="InterPro" id="IPR000109">
    <property type="entry name" value="POT_fam"/>
</dbReference>
<feature type="transmembrane region" description="Helical" evidence="9">
    <location>
        <begin position="124"/>
        <end position="146"/>
    </location>
</feature>
<feature type="transmembrane region" description="Helical" evidence="9">
    <location>
        <begin position="97"/>
        <end position="118"/>
    </location>
</feature>
<name>A0A1M6WTE7_PSETH</name>
<feature type="transmembrane region" description="Helical" evidence="9">
    <location>
        <begin position="225"/>
        <end position="244"/>
    </location>
</feature>
<evidence type="ECO:0000313" key="11">
    <source>
        <dbReference type="EMBL" id="SHK96914.1"/>
    </source>
</evidence>
<evidence type="ECO:0000256" key="7">
    <source>
        <dbReference type="ARBA" id="ARBA00023136"/>
    </source>
</evidence>
<dbReference type="Proteomes" id="UP000184363">
    <property type="component" value="Unassembled WGS sequence"/>
</dbReference>
<dbReference type="InterPro" id="IPR036259">
    <property type="entry name" value="MFS_trans_sf"/>
</dbReference>
<dbReference type="PROSITE" id="PS01023">
    <property type="entry name" value="PTR2_2"/>
    <property type="match status" value="1"/>
</dbReference>
<comment type="similarity">
    <text evidence="2 8">Belongs to the major facilitator superfamily. Proton-dependent oligopeptide transporter (POT/PTR) (TC 2.A.17) family.</text>
</comment>
<dbReference type="STRING" id="1848.SAMN05443637_11595"/>
<evidence type="ECO:0000256" key="8">
    <source>
        <dbReference type="RuleBase" id="RU003755"/>
    </source>
</evidence>
<dbReference type="NCBIfam" id="TIGR00924">
    <property type="entry name" value="yjdL_sub1_fam"/>
    <property type="match status" value="1"/>
</dbReference>
<evidence type="ECO:0000313" key="12">
    <source>
        <dbReference type="Proteomes" id="UP000184363"/>
    </source>
</evidence>
<evidence type="ECO:0000256" key="6">
    <source>
        <dbReference type="ARBA" id="ARBA00022989"/>
    </source>
</evidence>
<feature type="transmembrane region" description="Helical" evidence="9">
    <location>
        <begin position="36"/>
        <end position="53"/>
    </location>
</feature>
<dbReference type="PROSITE" id="PS50850">
    <property type="entry name" value="MFS"/>
    <property type="match status" value="1"/>
</dbReference>
<dbReference type="PANTHER" id="PTHR23517:SF15">
    <property type="entry name" value="PROTON-DEPENDENT OLIGOPEPTIDE FAMILY TRANSPORT PROTEIN"/>
    <property type="match status" value="1"/>
</dbReference>
<dbReference type="SUPFAM" id="SSF103473">
    <property type="entry name" value="MFS general substrate transporter"/>
    <property type="match status" value="1"/>
</dbReference>
<keyword evidence="5 8" id="KW-0812">Transmembrane</keyword>
<dbReference type="CDD" id="cd17346">
    <property type="entry name" value="MFS_DtpA_like"/>
    <property type="match status" value="1"/>
</dbReference>
<sequence length="489" mass="51699">MADTGKAGATQAPTRTIFGHPIGLANLFGVELWERFSFYGMLTILAYYLYFSLEEGGLGLPQATATGIVGAYGGFVYFSTVLGGWLADRLLGMERTVFYGGIVVMAGHIALAILPGLAGVGVGLVLVALGSGALKANASSLLGTLYEKGDVRADGGFTLFYLGINLGAFIGPIVTGLLQTSLGFHVGFGAAAVGMALGLIQYVAFRKNLGTAGRHPTNPLPRSAYPKAIALIVGIIAVICVVLFTELIPLASVSTAVTVVLLLASIGYFALMLRSPRVAAAERTRVRAFIPLFIANAAFWALFQQIFTTLAVYSEERMDWTIFGWTAPASFIGSEEPIWVILLSGAFAALWTRLGDRAPSTPRKFSYGVIGMGVAFLLFLLFAGSTGNTVPAIAVLFILALFAISELLLSPIGLAVTTKLAPEAFRAQMMALYFFSVGIGTSLSGRLAGFYSPQDEVAYFGINGAVVIVIGLIMFAIAPWISRHMEGVH</sequence>
<keyword evidence="6 9" id="KW-1133">Transmembrane helix</keyword>
<dbReference type="RefSeq" id="WP_073458558.1">
    <property type="nucleotide sequence ID" value="NZ_CALGVN010000033.1"/>
</dbReference>
<dbReference type="GO" id="GO:0006857">
    <property type="term" value="P:oligopeptide transport"/>
    <property type="evidence" value="ECO:0007669"/>
    <property type="project" value="InterPro"/>
</dbReference>
<keyword evidence="7 9" id="KW-0472">Membrane</keyword>
<accession>A0A1M6WTE7</accession>
<reference evidence="11 12" key="1">
    <citation type="submission" date="2016-11" db="EMBL/GenBank/DDBJ databases">
        <authorList>
            <person name="Jaros S."/>
            <person name="Januszkiewicz K."/>
            <person name="Wedrychowicz H."/>
        </authorList>
    </citation>
    <scope>NUCLEOTIDE SEQUENCE [LARGE SCALE GENOMIC DNA]</scope>
    <source>
        <strain evidence="11 12">DSM 43832</strain>
    </source>
</reference>
<dbReference type="InterPro" id="IPR018456">
    <property type="entry name" value="PTR2_symporter_CS"/>
</dbReference>
<dbReference type="EMBL" id="FRAP01000015">
    <property type="protein sequence ID" value="SHK96914.1"/>
    <property type="molecule type" value="Genomic_DNA"/>
</dbReference>
<comment type="subcellular location">
    <subcellularLocation>
        <location evidence="1">Cell membrane</location>
        <topology evidence="1">Multi-pass membrane protein</topology>
    </subcellularLocation>
    <subcellularLocation>
        <location evidence="8">Membrane</location>
        <topology evidence="8">Multi-pass membrane protein</topology>
    </subcellularLocation>
</comment>
<evidence type="ECO:0000256" key="9">
    <source>
        <dbReference type="SAM" id="Phobius"/>
    </source>
</evidence>
<feature type="transmembrane region" description="Helical" evidence="9">
    <location>
        <begin position="184"/>
        <end position="205"/>
    </location>
</feature>
<keyword evidence="3 8" id="KW-0813">Transport</keyword>
<feature type="transmembrane region" description="Helical" evidence="9">
    <location>
        <begin position="65"/>
        <end position="85"/>
    </location>
</feature>
<dbReference type="PROSITE" id="PS01022">
    <property type="entry name" value="PTR2_1"/>
    <property type="match status" value="1"/>
</dbReference>
<proteinExistence type="inferred from homology"/>
<feature type="transmembrane region" description="Helical" evidence="9">
    <location>
        <begin position="292"/>
        <end position="313"/>
    </location>
</feature>